<dbReference type="Proteomes" id="UP000000211">
    <property type="component" value="Plasmid pTHEOS01"/>
</dbReference>
<dbReference type="PATRIC" id="fig|751945.3.peg.2298"/>
<reference evidence="1 2" key="1">
    <citation type="journal article" date="2013" name="Genome Announc.">
        <title>Whole Genome Sequencing of Thermus oshimai JL-2 and Thermus thermophilus JL-18, Incomplete Denitrifiers from the United States Great Basin.</title>
        <authorList>
            <person name="Murugapiran S.K."/>
            <person name="Huntemann M."/>
            <person name="Wei C.L."/>
            <person name="Han J."/>
            <person name="Detter J.C."/>
            <person name="Han C.S."/>
            <person name="Erkkila T.H."/>
            <person name="Teshima H."/>
            <person name="Chen A."/>
            <person name="Kyrpides N."/>
            <person name="Mavrommatis K."/>
            <person name="Markowitz V."/>
            <person name="Szeto E."/>
            <person name="Ivanova N."/>
            <person name="Pagani I."/>
            <person name="Lam J."/>
            <person name="McDonald A.I."/>
            <person name="Dodsworth J.A."/>
            <person name="Pati A."/>
            <person name="Goodwin L."/>
            <person name="Peters L."/>
            <person name="Pitluck S."/>
            <person name="Woyke T."/>
            <person name="Hedlund B.P."/>
        </authorList>
    </citation>
    <scope>NUCLEOTIDE SEQUENCE</scope>
    <source>
        <strain evidence="1 2">JL-2</strain>
        <plasmid evidence="1">pTHEOS01</plasmid>
    </source>
</reference>
<geneLocation type="plasmid" evidence="1 2">
    <name>pTHEOS01</name>
</geneLocation>
<accession>K7R231</accession>
<proteinExistence type="predicted"/>
<evidence type="ECO:0000313" key="2">
    <source>
        <dbReference type="Proteomes" id="UP000000211"/>
    </source>
</evidence>
<dbReference type="EMBL" id="CP003250">
    <property type="protein sequence ID" value="AFV77345.1"/>
    <property type="molecule type" value="Genomic_DNA"/>
</dbReference>
<gene>
    <name evidence="1" type="ORF">Theos_2359</name>
</gene>
<dbReference type="HOGENOM" id="CLU_2940331_0_0_0"/>
<evidence type="ECO:0000313" key="1">
    <source>
        <dbReference type="EMBL" id="AFV77345.1"/>
    </source>
</evidence>
<dbReference type="KEGG" id="tos:Theos_2359"/>
<keyword evidence="2" id="KW-1185">Reference proteome</keyword>
<dbReference type="AlphaFoldDB" id="K7R231"/>
<keyword evidence="1" id="KW-0614">Plasmid</keyword>
<organism evidence="1 2">
    <name type="scientific">Thermus oshimai JL-2</name>
    <dbReference type="NCBI Taxonomy" id="751945"/>
    <lineage>
        <taxon>Bacteria</taxon>
        <taxon>Thermotogati</taxon>
        <taxon>Deinococcota</taxon>
        <taxon>Deinococci</taxon>
        <taxon>Thermales</taxon>
        <taxon>Thermaceae</taxon>
        <taxon>Thermus</taxon>
    </lineage>
</organism>
<sequence>MNLRLDARALEALRQALLGVGPKGGVLWFGRVGLRLAPGEAEALLDLLENHPFAERRIVC</sequence>
<name>K7R231_THEOS</name>
<protein>
    <submittedName>
        <fullName evidence="1">Uncharacterized protein</fullName>
    </submittedName>
</protein>